<dbReference type="AlphaFoldDB" id="A0A1D6F1R8"/>
<reference evidence="2" key="1">
    <citation type="submission" date="2015-12" db="EMBL/GenBank/DDBJ databases">
        <title>Update maize B73 reference genome by single molecule sequencing technologies.</title>
        <authorList>
            <consortium name="Maize Genome Sequencing Project"/>
            <person name="Ware D."/>
        </authorList>
    </citation>
    <scope>NUCLEOTIDE SEQUENCE [LARGE SCALE GENOMIC DNA]</scope>
    <source>
        <tissue evidence="2">Seedling</tissue>
    </source>
</reference>
<dbReference type="EMBL" id="CM007648">
    <property type="protein sequence ID" value="ONM25382.1"/>
    <property type="molecule type" value="Genomic_DNA"/>
</dbReference>
<organism evidence="2">
    <name type="scientific">Zea mays</name>
    <name type="common">Maize</name>
    <dbReference type="NCBI Taxonomy" id="4577"/>
    <lineage>
        <taxon>Eukaryota</taxon>
        <taxon>Viridiplantae</taxon>
        <taxon>Streptophyta</taxon>
        <taxon>Embryophyta</taxon>
        <taxon>Tracheophyta</taxon>
        <taxon>Spermatophyta</taxon>
        <taxon>Magnoliopsida</taxon>
        <taxon>Liliopsida</taxon>
        <taxon>Poales</taxon>
        <taxon>Poaceae</taxon>
        <taxon>PACMAD clade</taxon>
        <taxon>Panicoideae</taxon>
        <taxon>Andropogonodae</taxon>
        <taxon>Andropogoneae</taxon>
        <taxon>Tripsacinae</taxon>
        <taxon>Zea</taxon>
    </lineage>
</organism>
<dbReference type="IntAct" id="A0A1D6F1R8">
    <property type="interactions" value="4"/>
</dbReference>
<feature type="compositionally biased region" description="Low complexity" evidence="1">
    <location>
        <begin position="423"/>
        <end position="439"/>
    </location>
</feature>
<proteinExistence type="predicted"/>
<feature type="compositionally biased region" description="Low complexity" evidence="1">
    <location>
        <begin position="447"/>
        <end position="459"/>
    </location>
</feature>
<dbReference type="STRING" id="4577.A0A1D6F1R8"/>
<sequence length="617" mass="70181">MVRRRNPSIIEGSEGEMDNQIESEEEIHEKRPRLFQTGPVNRQAQGDSESSARPQTVHATRGERFPSLRRKFAGQCPRRVADPNADEPASDDDGKKDDVVALPPDDAPLIRDLVLHRAKARRNPNEPQMDYSAGSNSLLQYIRYENPMKWARDNRIDGHRFWNLFHVDFYNSVIMTKKHQPIIKQRSINWAECEQMRDKEMTRALRACEAKGMKNIMLFSYDWNDEVIAQFYSTLWVKLSSDDLGAYAYPYMNFNIEGQWYKVSYRRFAHILGFTDSEIHPDRRCIHNYSLPPRAEVIDMHVVPTDDMWKTTNLQGYYRYLNSMFRATLIPKGGNQVNVHGESHVLLYFMKPNKNFRINVFDMIWKEIIHASWNTSKGCVHAPFIMKMIEVVSQTYFQKDSKHVKYTPYWIDPNNPAGRSKRAPTSAEPGASSSSSEEPAPAPPLHPSSSRAAAASRPMSRGDRGKQGGLKALLKKGFNAMFAIYRENSIHTAELVRRTMELDQNFRRHVAGQPLLPVRPYNPPPPMADTLDQWHQQTYGVPFSASDQEISEDEPVTPPAASASVPPTPAASASVPPPPASAPDLGTYFFGDPSGGHGPYGIVILSRGINIWYWRCC</sequence>
<feature type="region of interest" description="Disordered" evidence="1">
    <location>
        <begin position="415"/>
        <end position="467"/>
    </location>
</feature>
<evidence type="ECO:0000256" key="1">
    <source>
        <dbReference type="SAM" id="MobiDB-lite"/>
    </source>
</evidence>
<name>A0A1D6F1R8_MAIZE</name>
<dbReference type="InParanoid" id="A0A1D6F1R8"/>
<feature type="compositionally biased region" description="Polar residues" evidence="1">
    <location>
        <begin position="38"/>
        <end position="58"/>
    </location>
</feature>
<feature type="region of interest" description="Disordered" evidence="1">
    <location>
        <begin position="546"/>
        <end position="578"/>
    </location>
</feature>
<protein>
    <submittedName>
        <fullName evidence="2">Uncharacterized protein</fullName>
    </submittedName>
</protein>
<accession>A0A1D6F1R8</accession>
<feature type="compositionally biased region" description="Acidic residues" evidence="1">
    <location>
        <begin position="13"/>
        <end position="26"/>
    </location>
</feature>
<feature type="compositionally biased region" description="Low complexity" evidence="1">
    <location>
        <begin position="559"/>
        <end position="574"/>
    </location>
</feature>
<evidence type="ECO:0000313" key="2">
    <source>
        <dbReference type="EMBL" id="ONM25382.1"/>
    </source>
</evidence>
<gene>
    <name evidence="2" type="ORF">ZEAMMB73_Zm00001d006881</name>
</gene>
<feature type="region of interest" description="Disordered" evidence="1">
    <location>
        <begin position="1"/>
        <end position="104"/>
    </location>
</feature>